<dbReference type="Gene3D" id="2.40.10.480">
    <property type="match status" value="2"/>
</dbReference>
<reference evidence="3 4" key="1">
    <citation type="submission" date="2017-07" db="EMBL/GenBank/DDBJ databases">
        <title>Recovery of genomes from metagenomes via a dereplication, aggregation, and scoring strategy.</title>
        <authorList>
            <person name="Sieber C.M."/>
            <person name="Probst A.J."/>
            <person name="Sharrar A."/>
            <person name="Thomas B.C."/>
            <person name="Hess M."/>
            <person name="Tringe S.G."/>
            <person name="Banfield J.F."/>
        </authorList>
    </citation>
    <scope>NUCLEOTIDE SEQUENCE [LARGE SCALE GENOMIC DNA]</scope>
    <source>
        <strain evidence="3">JGI_Cruoil_03_44_89</strain>
    </source>
</reference>
<accession>A0A235BU93</accession>
<dbReference type="InterPro" id="IPR013783">
    <property type="entry name" value="Ig-like_fold"/>
</dbReference>
<comment type="caution">
    <text evidence="3">The sequence shown here is derived from an EMBL/GenBank/DDBJ whole genome shotgun (WGS) entry which is preliminary data.</text>
</comment>
<dbReference type="Gene3D" id="2.60.40.10">
    <property type="entry name" value="Immunoglobulins"/>
    <property type="match status" value="1"/>
</dbReference>
<dbReference type="Gene3D" id="2.40.128.630">
    <property type="match status" value="2"/>
</dbReference>
<evidence type="ECO:0000313" key="3">
    <source>
        <dbReference type="EMBL" id="OYD15794.1"/>
    </source>
</evidence>
<dbReference type="SMART" id="SM00564">
    <property type="entry name" value="PQQ"/>
    <property type="match status" value="7"/>
</dbReference>
<dbReference type="EMBL" id="NOZQ01000102">
    <property type="protein sequence ID" value="OYD15794.1"/>
    <property type="molecule type" value="Genomic_DNA"/>
</dbReference>
<gene>
    <name evidence="3" type="ORF">CH333_04890</name>
</gene>
<dbReference type="InterPro" id="IPR011047">
    <property type="entry name" value="Quinoprotein_ADH-like_sf"/>
</dbReference>
<proteinExistence type="predicted"/>
<protein>
    <recommendedName>
        <fullName evidence="2">Pyrrolo-quinoline quinone repeat domain-containing protein</fullName>
    </recommendedName>
</protein>
<dbReference type="Gene3D" id="2.60.40.1120">
    <property type="entry name" value="Carboxypeptidase-like, regulatory domain"/>
    <property type="match status" value="1"/>
</dbReference>
<dbReference type="PANTHER" id="PTHR34512">
    <property type="entry name" value="CELL SURFACE PROTEIN"/>
    <property type="match status" value="1"/>
</dbReference>
<dbReference type="PANTHER" id="PTHR34512:SF30">
    <property type="entry name" value="OUTER MEMBRANE PROTEIN ASSEMBLY FACTOR BAMB"/>
    <property type="match status" value="1"/>
</dbReference>
<dbReference type="InterPro" id="IPR008969">
    <property type="entry name" value="CarboxyPept-like_regulatory"/>
</dbReference>
<evidence type="ECO:0000313" key="4">
    <source>
        <dbReference type="Proteomes" id="UP000215215"/>
    </source>
</evidence>
<sequence>MRSRINAYIGITFLLAASSSFSSDWSMPRKDVQNRAYTKEKLQPPLFLRYRYPQKEEPEEGSASVAVAKNRLYIGSKWLSRISAKKGTLKWRYKCGDRWYEGFGCPTIDKENIYVSSYDGNVYHFYNDSLVWVYKTEIGLSSSVLKIKDRLYFTAEDGVYCLSLSAGSCGDGELIWKNGDLNGLICSPPAISGNALFAGATDGFLYAFQLSSGKEIWKCKTGYRIKDAPAVSDDRVFVCSDGVYAVDAKDGELLWSRDLGSIVNTSPAVAHGMVYVGCDGGYIYALDDKTGETVWNYKTGDIVTSSPIVAGDILFVGSRDKRVYGLDALKGDSLWSYEIGAFVNGSPVAADGLLYITAEDGYLYAFSDKMPSYSVKYTEVEIKEKVKGSSPASLTLVNTGREEWLKEKVRLVCSWIDCRELKVKEDSFLLPSDVVPGDSIEVKLTLEPPKVSGNYSLIIELQKGKEASNPFFKKVKVEPITVENEPFRGNYLFTPYFAFKDTSLEENVVILADISLKDSLDARLRVYKTDVESRFPAHLIIHYGDWREPEEVREFLKTCYLDDSITGAVLVGDIPAPVFKASYGKFVASLYYEDLEGSFVDSTGDGYLDHHFWGEKGEPQIWVSWIRPPVDKIRNLKRFFNKCHMYYMERLIPPHRTLVWCDNDFGGSALITGKVLASFYGNENVETVGSRWIYAPGEDYLKKLRKGYEVVEIFTHASSLFHQANKDPDRNIYSWRIREVPQGGLMVLIWGCSAGNFIEVSNEYSLPAAYLFGNSMSQCVLAVTRPMGTGDHEYIYTGFEKGMTFGKSYLEYKREAYNRDQIHKIWTKEEPTTLIVSITLFGNPFIAPLRIRGKGVVTGPYWYEPIEGARIEFLSEEGDSVLALFTGEDGTFDYALTPGTYNVRASKNGYEPREEEITVTSDERPGISLALREEITTTPQRVFSIPMYLEEEEVASLVSDSISVRTWKGDKYEKVERLEPGRGYLIDTLIEWKLDGVEPPDDMPFTVLLNNGWNMIGNPFDFPVNWNSAYCEWVDWSVFTRENDLKAAQENRWMEPWLWEFEDGSYKLTDRLLPWRGYFIKAAKSWGYYTHTLKIPPVPYGKREERGEKRDGWCIQFICRAGEIEDSENFMGVSSKANNGFDFLDIEKSPLPDTSFAFVYSFFPHPEWGHEEGNYAHDIREGSGGRKVWSFIIKANKVEGEYVLKWKLHSLPRRYKITLVDLDNDKRIDMRKEKDHEFEGNKTKKFWILLEL</sequence>
<feature type="chain" id="PRO_5012263293" description="Pyrrolo-quinoline quinone repeat domain-containing protein" evidence="1">
    <location>
        <begin position="23"/>
        <end position="1252"/>
    </location>
</feature>
<dbReference type="SUPFAM" id="SSF50998">
    <property type="entry name" value="Quinoprotein alcohol dehydrogenase-like"/>
    <property type="match status" value="1"/>
</dbReference>
<dbReference type="AlphaFoldDB" id="A0A235BU93"/>
<dbReference type="InterPro" id="IPR002372">
    <property type="entry name" value="PQQ_rpt_dom"/>
</dbReference>
<dbReference type="Pfam" id="PF13620">
    <property type="entry name" value="CarboxypepD_reg"/>
    <property type="match status" value="1"/>
</dbReference>
<feature type="domain" description="Pyrrolo-quinoline quinone repeat" evidence="2">
    <location>
        <begin position="170"/>
        <end position="367"/>
    </location>
</feature>
<dbReference type="SUPFAM" id="SSF49464">
    <property type="entry name" value="Carboxypeptidase regulatory domain-like"/>
    <property type="match status" value="1"/>
</dbReference>
<dbReference type="InterPro" id="IPR018391">
    <property type="entry name" value="PQQ_b-propeller_rpt"/>
</dbReference>
<keyword evidence="1" id="KW-0732">Signal</keyword>
<name>A0A235BU93_UNCW3</name>
<organism evidence="3 4">
    <name type="scientific">candidate division WOR-3 bacterium JGI_Cruoil_03_44_89</name>
    <dbReference type="NCBI Taxonomy" id="1973748"/>
    <lineage>
        <taxon>Bacteria</taxon>
        <taxon>Bacteria division WOR-3</taxon>
    </lineage>
</organism>
<feature type="signal peptide" evidence="1">
    <location>
        <begin position="1"/>
        <end position="22"/>
    </location>
</feature>
<evidence type="ECO:0000256" key="1">
    <source>
        <dbReference type="SAM" id="SignalP"/>
    </source>
</evidence>
<dbReference type="Proteomes" id="UP000215215">
    <property type="component" value="Unassembled WGS sequence"/>
</dbReference>
<evidence type="ECO:0000259" key="2">
    <source>
        <dbReference type="Pfam" id="PF13360"/>
    </source>
</evidence>
<dbReference type="Pfam" id="PF13360">
    <property type="entry name" value="PQQ_2"/>
    <property type="match status" value="1"/>
</dbReference>